<evidence type="ECO:0000313" key="2">
    <source>
        <dbReference type="Proteomes" id="UP000266723"/>
    </source>
</evidence>
<gene>
    <name evidence="1" type="ORF">DY000_02016151</name>
</gene>
<sequence>MSRSSVSIDVQTGVLIDVEWKMSVDGRRVSSVDVGERVSVDQTGVWVDSGC</sequence>
<reference evidence="1 2" key="1">
    <citation type="journal article" date="2020" name="BMC Genomics">
        <title>Intraspecific diversification of the crop wild relative Brassica cretica Lam. using demographic model selection.</title>
        <authorList>
            <person name="Kioukis A."/>
            <person name="Michalopoulou V.A."/>
            <person name="Briers L."/>
            <person name="Pirintsos S."/>
            <person name="Studholme D.J."/>
            <person name="Pavlidis P."/>
            <person name="Sarris P.F."/>
        </authorList>
    </citation>
    <scope>NUCLEOTIDE SEQUENCE [LARGE SCALE GENOMIC DNA]</scope>
    <source>
        <strain evidence="2">cv. PFS-1207/04</strain>
    </source>
</reference>
<name>A0ABQ7CPD5_BRACR</name>
<keyword evidence="2" id="KW-1185">Reference proteome</keyword>
<accession>A0ABQ7CPD5</accession>
<dbReference type="Proteomes" id="UP000266723">
    <property type="component" value="Unassembled WGS sequence"/>
</dbReference>
<comment type="caution">
    <text evidence="1">The sequence shown here is derived from an EMBL/GenBank/DDBJ whole genome shotgun (WGS) entry which is preliminary data.</text>
</comment>
<proteinExistence type="predicted"/>
<evidence type="ECO:0000313" key="1">
    <source>
        <dbReference type="EMBL" id="KAF3561726.1"/>
    </source>
</evidence>
<organism evidence="1 2">
    <name type="scientific">Brassica cretica</name>
    <name type="common">Mustard</name>
    <dbReference type="NCBI Taxonomy" id="69181"/>
    <lineage>
        <taxon>Eukaryota</taxon>
        <taxon>Viridiplantae</taxon>
        <taxon>Streptophyta</taxon>
        <taxon>Embryophyta</taxon>
        <taxon>Tracheophyta</taxon>
        <taxon>Spermatophyta</taxon>
        <taxon>Magnoliopsida</taxon>
        <taxon>eudicotyledons</taxon>
        <taxon>Gunneridae</taxon>
        <taxon>Pentapetalae</taxon>
        <taxon>rosids</taxon>
        <taxon>malvids</taxon>
        <taxon>Brassicales</taxon>
        <taxon>Brassicaceae</taxon>
        <taxon>Brassiceae</taxon>
        <taxon>Brassica</taxon>
    </lineage>
</organism>
<dbReference type="EMBL" id="QGKV02000759">
    <property type="protein sequence ID" value="KAF3561726.1"/>
    <property type="molecule type" value="Genomic_DNA"/>
</dbReference>
<protein>
    <submittedName>
        <fullName evidence="1">Uncharacterized protein</fullName>
    </submittedName>
</protein>